<evidence type="ECO:0000256" key="2">
    <source>
        <dbReference type="SAM" id="Phobius"/>
    </source>
</evidence>
<accession>A0ABC8TEB0</accession>
<keyword evidence="2" id="KW-1133">Transmembrane helix</keyword>
<keyword evidence="2" id="KW-0812">Transmembrane</keyword>
<protein>
    <submittedName>
        <fullName evidence="3">Uncharacterized protein</fullName>
    </submittedName>
</protein>
<feature type="region of interest" description="Disordered" evidence="1">
    <location>
        <begin position="62"/>
        <end position="91"/>
    </location>
</feature>
<dbReference type="AlphaFoldDB" id="A0ABC8TEB0"/>
<evidence type="ECO:0000313" key="4">
    <source>
        <dbReference type="Proteomes" id="UP001642360"/>
    </source>
</evidence>
<reference evidence="3 4" key="1">
    <citation type="submission" date="2024-02" db="EMBL/GenBank/DDBJ databases">
        <authorList>
            <person name="Vignale AGUSTIN F."/>
            <person name="Sosa J E."/>
            <person name="Modenutti C."/>
        </authorList>
    </citation>
    <scope>NUCLEOTIDE SEQUENCE [LARGE SCALE GENOMIC DNA]</scope>
</reference>
<dbReference type="EMBL" id="CAUOFW020004469">
    <property type="protein sequence ID" value="CAK9165850.1"/>
    <property type="molecule type" value="Genomic_DNA"/>
</dbReference>
<feature type="non-terminal residue" evidence="3">
    <location>
        <position position="1"/>
    </location>
</feature>
<evidence type="ECO:0000256" key="1">
    <source>
        <dbReference type="SAM" id="MobiDB-lite"/>
    </source>
</evidence>
<comment type="caution">
    <text evidence="3">The sequence shown here is derived from an EMBL/GenBank/DDBJ whole genome shotgun (WGS) entry which is preliminary data.</text>
</comment>
<organism evidence="3 4">
    <name type="scientific">Ilex paraguariensis</name>
    <name type="common">yerba mate</name>
    <dbReference type="NCBI Taxonomy" id="185542"/>
    <lineage>
        <taxon>Eukaryota</taxon>
        <taxon>Viridiplantae</taxon>
        <taxon>Streptophyta</taxon>
        <taxon>Embryophyta</taxon>
        <taxon>Tracheophyta</taxon>
        <taxon>Spermatophyta</taxon>
        <taxon>Magnoliopsida</taxon>
        <taxon>eudicotyledons</taxon>
        <taxon>Gunneridae</taxon>
        <taxon>Pentapetalae</taxon>
        <taxon>asterids</taxon>
        <taxon>campanulids</taxon>
        <taxon>Aquifoliales</taxon>
        <taxon>Aquifoliaceae</taxon>
        <taxon>Ilex</taxon>
    </lineage>
</organism>
<gene>
    <name evidence="3" type="ORF">ILEXP_LOCUS35021</name>
</gene>
<feature type="transmembrane region" description="Helical" evidence="2">
    <location>
        <begin position="39"/>
        <end position="58"/>
    </location>
</feature>
<name>A0ABC8TEB0_9AQUA</name>
<evidence type="ECO:0000313" key="3">
    <source>
        <dbReference type="EMBL" id="CAK9165850.1"/>
    </source>
</evidence>
<keyword evidence="2" id="KW-0472">Membrane</keyword>
<proteinExistence type="predicted"/>
<keyword evidence="4" id="KW-1185">Reference proteome</keyword>
<sequence length="91" mass="10181">ALTFSHFIMSTLILYKSLNSFAIAHMNGMSTDVFEPLESLWWMILTILGIGALLSLMAHTKKTVPESPPPMGSSSRKRTREGPSSQDREER</sequence>
<dbReference type="Proteomes" id="UP001642360">
    <property type="component" value="Unassembled WGS sequence"/>
</dbReference>